<sequence>MPSYWNEDFEDLNQDWEPVILKKSDKTVVSAPEPPSATPMYRKISLARSNNNYTIHEFAQLIHMKVKDYIKLEKGLVEPNNQQLSKIRKYLNIRI</sequence>
<feature type="domain" description="HTH cro/C1-type" evidence="1">
    <location>
        <begin position="44"/>
        <end position="95"/>
    </location>
</feature>
<dbReference type="SUPFAM" id="SSF47413">
    <property type="entry name" value="lambda repressor-like DNA-binding domains"/>
    <property type="match status" value="1"/>
</dbReference>
<evidence type="ECO:0000259" key="1">
    <source>
        <dbReference type="PROSITE" id="PS50943"/>
    </source>
</evidence>
<dbReference type="InterPro" id="IPR001387">
    <property type="entry name" value="Cro/C1-type_HTH"/>
</dbReference>
<dbReference type="AlphaFoldDB" id="A0A6C0AVM4"/>
<dbReference type="PROSITE" id="PS50943">
    <property type="entry name" value="HTH_CROC1"/>
    <property type="match status" value="1"/>
</dbReference>
<organism evidence="2">
    <name type="scientific">viral metagenome</name>
    <dbReference type="NCBI Taxonomy" id="1070528"/>
    <lineage>
        <taxon>unclassified sequences</taxon>
        <taxon>metagenomes</taxon>
        <taxon>organismal metagenomes</taxon>
    </lineage>
</organism>
<dbReference type="CDD" id="cd00093">
    <property type="entry name" value="HTH_XRE"/>
    <property type="match status" value="1"/>
</dbReference>
<dbReference type="Gene3D" id="1.10.260.40">
    <property type="entry name" value="lambda repressor-like DNA-binding domains"/>
    <property type="match status" value="1"/>
</dbReference>
<reference evidence="2" key="1">
    <citation type="journal article" date="2020" name="Nature">
        <title>Giant virus diversity and host interactions through global metagenomics.</title>
        <authorList>
            <person name="Schulz F."/>
            <person name="Roux S."/>
            <person name="Paez-Espino D."/>
            <person name="Jungbluth S."/>
            <person name="Walsh D.A."/>
            <person name="Denef V.J."/>
            <person name="McMahon K.D."/>
            <person name="Konstantinidis K.T."/>
            <person name="Eloe-Fadrosh E.A."/>
            <person name="Kyrpides N.C."/>
            <person name="Woyke T."/>
        </authorList>
    </citation>
    <scope>NUCLEOTIDE SEQUENCE</scope>
    <source>
        <strain evidence="2">GVMAG-S-ERX555961-36</strain>
    </source>
</reference>
<accession>A0A6C0AVM4</accession>
<dbReference type="InterPro" id="IPR010982">
    <property type="entry name" value="Lambda_DNA-bd_dom_sf"/>
</dbReference>
<evidence type="ECO:0000313" key="2">
    <source>
        <dbReference type="EMBL" id="QHS83874.1"/>
    </source>
</evidence>
<protein>
    <recommendedName>
        <fullName evidence="1">HTH cro/C1-type domain-containing protein</fullName>
    </recommendedName>
</protein>
<dbReference type="GO" id="GO:0003677">
    <property type="term" value="F:DNA binding"/>
    <property type="evidence" value="ECO:0007669"/>
    <property type="project" value="InterPro"/>
</dbReference>
<dbReference type="EMBL" id="MN738769">
    <property type="protein sequence ID" value="QHS83874.1"/>
    <property type="molecule type" value="Genomic_DNA"/>
</dbReference>
<proteinExistence type="predicted"/>
<name>A0A6C0AVM4_9ZZZZ</name>